<dbReference type="EMBL" id="RXGA01000002">
    <property type="protein sequence ID" value="RWX73869.1"/>
    <property type="molecule type" value="Genomic_DNA"/>
</dbReference>
<dbReference type="InterPro" id="IPR050168">
    <property type="entry name" value="AAA_ATPase_domain"/>
</dbReference>
<feature type="domain" description="AAA+ ATPase" evidence="5">
    <location>
        <begin position="487"/>
        <end position="624"/>
    </location>
</feature>
<comment type="caution">
    <text evidence="8">The sequence shown here is derived from an EMBL/GenBank/DDBJ whole genome shotgun (WGS) entry which is preliminary data.</text>
</comment>
<dbReference type="SUPFAM" id="SSF52540">
    <property type="entry name" value="P-loop containing nucleoside triphosphate hydrolases"/>
    <property type="match status" value="2"/>
</dbReference>
<dbReference type="Pfam" id="PF02359">
    <property type="entry name" value="CDC48_N"/>
    <property type="match status" value="1"/>
</dbReference>
<dbReference type="Pfam" id="PF02933">
    <property type="entry name" value="CDC48_2"/>
    <property type="match status" value="1"/>
</dbReference>
<dbReference type="InterPro" id="IPR029067">
    <property type="entry name" value="CDC48_domain_2-like_sf"/>
</dbReference>
<dbReference type="PROSITE" id="PS00674">
    <property type="entry name" value="AAA"/>
    <property type="match status" value="2"/>
</dbReference>
<dbReference type="InterPro" id="IPR041569">
    <property type="entry name" value="AAA_lid_3"/>
</dbReference>
<evidence type="ECO:0000256" key="3">
    <source>
        <dbReference type="ARBA" id="ARBA00022741"/>
    </source>
</evidence>
<dbReference type="PANTHER" id="PTHR23077">
    <property type="entry name" value="AAA-FAMILY ATPASE"/>
    <property type="match status" value="1"/>
</dbReference>
<dbReference type="SMART" id="SM01072">
    <property type="entry name" value="CDC48_2"/>
    <property type="match status" value="1"/>
</dbReference>
<dbReference type="GO" id="GO:0005524">
    <property type="term" value="F:ATP binding"/>
    <property type="evidence" value="ECO:0007669"/>
    <property type="project" value="UniProtKB-KW"/>
</dbReference>
<dbReference type="Gene3D" id="2.40.40.20">
    <property type="match status" value="1"/>
</dbReference>
<dbReference type="SUPFAM" id="SSF50692">
    <property type="entry name" value="ADC-like"/>
    <property type="match status" value="1"/>
</dbReference>
<evidence type="ECO:0000313" key="9">
    <source>
        <dbReference type="Proteomes" id="UP000288215"/>
    </source>
</evidence>
<dbReference type="Gene3D" id="3.10.330.10">
    <property type="match status" value="1"/>
</dbReference>
<dbReference type="Proteomes" id="UP000288215">
    <property type="component" value="Unassembled WGS sequence"/>
</dbReference>
<keyword evidence="4" id="KW-0067">ATP-binding</keyword>
<dbReference type="FunFam" id="1.10.8.60:FF:000057">
    <property type="entry name" value="AAA family ATPase, CDC48 subfamily"/>
    <property type="match status" value="1"/>
</dbReference>
<evidence type="ECO:0000259" key="6">
    <source>
        <dbReference type="SMART" id="SM01072"/>
    </source>
</evidence>
<keyword evidence="3" id="KW-0547">Nucleotide-binding</keyword>
<dbReference type="Pfam" id="PF00004">
    <property type="entry name" value="AAA"/>
    <property type="match status" value="2"/>
</dbReference>
<dbReference type="Pfam" id="PF17862">
    <property type="entry name" value="AAA_lid_3"/>
    <property type="match status" value="2"/>
</dbReference>
<dbReference type="InterPro" id="IPR003959">
    <property type="entry name" value="ATPase_AAA_core"/>
</dbReference>
<comment type="similarity">
    <text evidence="1">Belongs to the AAA ATPase family. CDC48 subfamily.</text>
</comment>
<gene>
    <name evidence="8" type="ORF">Metus_0648</name>
</gene>
<dbReference type="InterPro" id="IPR003593">
    <property type="entry name" value="AAA+_ATPase"/>
</dbReference>
<dbReference type="InterPro" id="IPR003338">
    <property type="entry name" value="CDC4_N-term_subdom"/>
</dbReference>
<evidence type="ECO:0000256" key="2">
    <source>
        <dbReference type="ARBA" id="ARBA00022737"/>
    </source>
</evidence>
<dbReference type="InterPro" id="IPR009010">
    <property type="entry name" value="Asp_de-COase-like_dom_sf"/>
</dbReference>
<dbReference type="InterPro" id="IPR027417">
    <property type="entry name" value="P-loop_NTPase"/>
</dbReference>
<evidence type="ECO:0000259" key="5">
    <source>
        <dbReference type="SMART" id="SM00382"/>
    </source>
</evidence>
<accession>A0A3S3RF10</accession>
<dbReference type="Gene3D" id="1.10.8.60">
    <property type="match status" value="2"/>
</dbReference>
<dbReference type="Gene3D" id="3.40.50.300">
    <property type="entry name" value="P-loop containing nucleotide triphosphate hydrolases"/>
    <property type="match status" value="2"/>
</dbReference>
<feature type="domain" description="CDC48 N-terminal subdomain" evidence="7">
    <location>
        <begin position="8"/>
        <end position="92"/>
    </location>
</feature>
<evidence type="ECO:0000256" key="1">
    <source>
        <dbReference type="ARBA" id="ARBA00009833"/>
    </source>
</evidence>
<dbReference type="GO" id="GO:0016887">
    <property type="term" value="F:ATP hydrolysis activity"/>
    <property type="evidence" value="ECO:0007669"/>
    <property type="project" value="InterPro"/>
</dbReference>
<keyword evidence="2" id="KW-0677">Repeat</keyword>
<name>A0A3S3RF10_METS7</name>
<dbReference type="NCBIfam" id="TIGR01243">
    <property type="entry name" value="CDC48"/>
    <property type="match status" value="1"/>
</dbReference>
<feature type="domain" description="AAA+ ATPase" evidence="5">
    <location>
        <begin position="214"/>
        <end position="350"/>
    </location>
</feature>
<organism evidence="8 9">
    <name type="scientific">Methanosuratincola subterraneus</name>
    <dbReference type="NCBI Taxonomy" id="2593994"/>
    <lineage>
        <taxon>Archaea</taxon>
        <taxon>Thermoproteota</taxon>
        <taxon>Methanosuratincolia</taxon>
        <taxon>Candidatus Methanomethylicales</taxon>
        <taxon>Candidatus Methanomethylicaceae</taxon>
        <taxon>Candidatus Methanosuratincola (ex Vanwonterghem et al. 2016)</taxon>
    </lineage>
</organism>
<dbReference type="InterPro" id="IPR005938">
    <property type="entry name" value="AAA_ATPase_CDC48"/>
</dbReference>
<dbReference type="AlphaFoldDB" id="A0A3S3RF10"/>
<proteinExistence type="inferred from homology"/>
<feature type="domain" description="CDC48" evidence="6">
    <location>
        <begin position="107"/>
        <end position="170"/>
    </location>
</feature>
<dbReference type="PANTHER" id="PTHR23077:SF171">
    <property type="entry name" value="NUCLEAR VALOSIN-CONTAINING PROTEIN-LIKE"/>
    <property type="match status" value="1"/>
</dbReference>
<dbReference type="InterPro" id="IPR004201">
    <property type="entry name" value="Cdc48_dom2"/>
</dbReference>
<dbReference type="SUPFAM" id="SSF54585">
    <property type="entry name" value="Cdc48 domain 2-like"/>
    <property type="match status" value="1"/>
</dbReference>
<sequence length="719" mass="79630">MTEKRVIELEVAEARTRDVGRALARLNRQTMGSLGLRPGDFIEVEGKRRTVAIAWPAYAEDEDHEIIRIDGIIRHNTGTSIGDTVKVSRVELKPASKIVLAPTEPIRFSSDFGMYVRQILEDKPLSKGDTVMVPILGEALRLVVASIQPEQSGYVTEESEVVVKEEPVKEIDTSRPKVSYEDIGGLDDAKEKIREMIELPMRHPELFKHLGIEPPKGVLMYGPPGCGKTLLAKAVANESGANFVTINGPEIMSKFYGESEGKLREIFEEAEKNAPSIIFIDEIDSIAPKREEVSGEVERRVVAQLLALMDGLKSRGQVVVIAATNRPDAIDPALRRPGRFDRELAISMPDKKGRQEILQVHVRGMPLSEDVRIDEIAGMTHGYSGADLAALTREAAMRALRRFLPKLDLQKQTIPASILNSLKVSKADFLEAMKDITPSALREVYVEVPEVRWDDVGGLADVKRQLQEMVEWPLKHPELFEQMGIEPPKGILLYGPPGTGKTLLAKAAATESQANFISVKGPEVLSKWVGESEKAIREIFKKARQAAPCIVFFDELDSIAPRRGGHADSGVTERMVNQILSEMDGLVSLKNVVVIGATNRPELIDPALLRPGRFDRSVYIPIPDRAARIEIFKVHTKKMPLDEGVDLNALADKTEGYTGADIAAVCREAALSALREDMKPKKIQMKHFESALKAIQPSVSKEDLIRYDDSKKMLGKMFV</sequence>
<evidence type="ECO:0000259" key="7">
    <source>
        <dbReference type="SMART" id="SM01073"/>
    </source>
</evidence>
<dbReference type="InterPro" id="IPR003960">
    <property type="entry name" value="ATPase_AAA_CS"/>
</dbReference>
<dbReference type="FunFam" id="3.40.50.300:FF:000018">
    <property type="entry name" value="Cell division control 48"/>
    <property type="match status" value="1"/>
</dbReference>
<evidence type="ECO:0000256" key="4">
    <source>
        <dbReference type="ARBA" id="ARBA00022840"/>
    </source>
</evidence>
<dbReference type="CDD" id="cd19511">
    <property type="entry name" value="RecA-like_CDC48_r2-like"/>
    <property type="match status" value="1"/>
</dbReference>
<evidence type="ECO:0000313" key="8">
    <source>
        <dbReference type="EMBL" id="RWX73869.1"/>
    </source>
</evidence>
<dbReference type="GO" id="GO:0005737">
    <property type="term" value="C:cytoplasm"/>
    <property type="evidence" value="ECO:0007669"/>
    <property type="project" value="UniProtKB-ARBA"/>
</dbReference>
<dbReference type="FunFam" id="3.40.50.300:FF:000012">
    <property type="entry name" value="Transitional endoplasmic reticulum ATPase"/>
    <property type="match status" value="1"/>
</dbReference>
<dbReference type="SMART" id="SM00382">
    <property type="entry name" value="AAA"/>
    <property type="match status" value="2"/>
</dbReference>
<dbReference type="FunFam" id="1.10.8.60:FF:000038">
    <property type="entry name" value="spermatogenesis-associated protein 5-like protein 1"/>
    <property type="match status" value="1"/>
</dbReference>
<dbReference type="SMART" id="SM01073">
    <property type="entry name" value="CDC48_N"/>
    <property type="match status" value="1"/>
</dbReference>
<dbReference type="FunFam" id="2.40.40.20:FF:000007">
    <property type="entry name" value="AAA family ATPase"/>
    <property type="match status" value="1"/>
</dbReference>
<protein>
    <submittedName>
        <fullName evidence="8">AAA family ATPase Cdc48</fullName>
    </submittedName>
</protein>
<reference evidence="8 9" key="1">
    <citation type="submission" date="2018-12" db="EMBL/GenBank/DDBJ databases">
        <title>The complete genome of the methanogenic archaea of the candidate phylum Verstraetearchaeota, obtained from the metagenome of underground thermal water.</title>
        <authorList>
            <person name="Kadnikov V.V."/>
            <person name="Mardanov A.V."/>
            <person name="Beletsky A.V."/>
            <person name="Karnachuk O.V."/>
            <person name="Ravin N.V."/>
        </authorList>
    </citation>
    <scope>NUCLEOTIDE SEQUENCE [LARGE SCALE GENOMIC DNA]</scope>
    <source>
        <strain evidence="8">Ch88</strain>
    </source>
</reference>